<dbReference type="InterPro" id="IPR009057">
    <property type="entry name" value="Homeodomain-like_sf"/>
</dbReference>
<evidence type="ECO:0000256" key="4">
    <source>
        <dbReference type="ARBA" id="ARBA00023163"/>
    </source>
</evidence>
<feature type="DNA-binding region" description="H-T-H motif" evidence="5">
    <location>
        <begin position="60"/>
        <end position="79"/>
    </location>
</feature>
<comment type="caution">
    <text evidence="8">The sequence shown here is derived from an EMBL/GenBank/DDBJ whole genome shotgun (WGS) entry which is preliminary data.</text>
</comment>
<evidence type="ECO:0000256" key="5">
    <source>
        <dbReference type="PROSITE-ProRule" id="PRU00335"/>
    </source>
</evidence>
<dbReference type="PRINTS" id="PR00455">
    <property type="entry name" value="HTHTETR"/>
</dbReference>
<dbReference type="Gene3D" id="1.10.357.10">
    <property type="entry name" value="Tetracycline Repressor, domain 2"/>
    <property type="match status" value="1"/>
</dbReference>
<proteinExistence type="predicted"/>
<dbReference type="Pfam" id="PF00440">
    <property type="entry name" value="TetR_N"/>
    <property type="match status" value="1"/>
</dbReference>
<keyword evidence="3 5" id="KW-0238">DNA-binding</keyword>
<dbReference type="PANTHER" id="PTHR30055">
    <property type="entry name" value="HTH-TYPE TRANSCRIPTIONAL REGULATOR RUTR"/>
    <property type="match status" value="1"/>
</dbReference>
<dbReference type="InterPro" id="IPR036271">
    <property type="entry name" value="Tet_transcr_reg_TetR-rel_C_sf"/>
</dbReference>
<evidence type="ECO:0000256" key="2">
    <source>
        <dbReference type="ARBA" id="ARBA00023015"/>
    </source>
</evidence>
<dbReference type="Pfam" id="PF02909">
    <property type="entry name" value="TetR_C_1"/>
    <property type="match status" value="1"/>
</dbReference>
<evidence type="ECO:0000313" key="8">
    <source>
        <dbReference type="EMBL" id="GGZ51296.1"/>
    </source>
</evidence>
<evidence type="ECO:0000256" key="6">
    <source>
        <dbReference type="SAM" id="MobiDB-lite"/>
    </source>
</evidence>
<reference evidence="8" key="2">
    <citation type="submission" date="2020-09" db="EMBL/GenBank/DDBJ databases">
        <authorList>
            <person name="Sun Q."/>
            <person name="Ohkuma M."/>
        </authorList>
    </citation>
    <scope>NUCLEOTIDE SEQUENCE</scope>
    <source>
        <strain evidence="8">JCM 4988</strain>
    </source>
</reference>
<dbReference type="SUPFAM" id="SSF48498">
    <property type="entry name" value="Tetracyclin repressor-like, C-terminal domain"/>
    <property type="match status" value="1"/>
</dbReference>
<dbReference type="InterPro" id="IPR004111">
    <property type="entry name" value="Repressor_TetR_C"/>
</dbReference>
<dbReference type="PROSITE" id="PS50977">
    <property type="entry name" value="HTH_TETR_2"/>
    <property type="match status" value="1"/>
</dbReference>
<dbReference type="InterPro" id="IPR003012">
    <property type="entry name" value="Tet_transcr_reg_TetR"/>
</dbReference>
<keyword evidence="4" id="KW-0804">Transcription</keyword>
<evidence type="ECO:0000313" key="9">
    <source>
        <dbReference type="Proteomes" id="UP000630936"/>
    </source>
</evidence>
<organism evidence="8 9">
    <name type="scientific">Streptomyces inusitatus</name>
    <dbReference type="NCBI Taxonomy" id="68221"/>
    <lineage>
        <taxon>Bacteria</taxon>
        <taxon>Bacillati</taxon>
        <taxon>Actinomycetota</taxon>
        <taxon>Actinomycetes</taxon>
        <taxon>Kitasatosporales</taxon>
        <taxon>Streptomycetaceae</taxon>
        <taxon>Streptomyces</taxon>
    </lineage>
</organism>
<dbReference type="SUPFAM" id="SSF46689">
    <property type="entry name" value="Homeodomain-like"/>
    <property type="match status" value="1"/>
</dbReference>
<dbReference type="PRINTS" id="PR00400">
    <property type="entry name" value="TETREPRESSOR"/>
</dbReference>
<dbReference type="RefSeq" id="WP_190125640.1">
    <property type="nucleotide sequence ID" value="NZ_BMWG01000020.1"/>
</dbReference>
<gene>
    <name evidence="8" type="ORF">GCM10010387_52090</name>
</gene>
<keyword evidence="2" id="KW-0805">Transcription regulation</keyword>
<keyword evidence="1" id="KW-0678">Repressor</keyword>
<evidence type="ECO:0000256" key="3">
    <source>
        <dbReference type="ARBA" id="ARBA00023125"/>
    </source>
</evidence>
<dbReference type="EMBL" id="BMWG01000020">
    <property type="protein sequence ID" value="GGZ51296.1"/>
    <property type="molecule type" value="Genomic_DNA"/>
</dbReference>
<dbReference type="GO" id="GO:0046677">
    <property type="term" value="P:response to antibiotic"/>
    <property type="evidence" value="ECO:0007669"/>
    <property type="project" value="InterPro"/>
</dbReference>
<keyword evidence="9" id="KW-1185">Reference proteome</keyword>
<reference evidence="8" key="1">
    <citation type="journal article" date="2014" name="Int. J. Syst. Evol. Microbiol.">
        <title>Complete genome sequence of Corynebacterium casei LMG S-19264T (=DSM 44701T), isolated from a smear-ripened cheese.</title>
        <authorList>
            <consortium name="US DOE Joint Genome Institute (JGI-PGF)"/>
            <person name="Walter F."/>
            <person name="Albersmeier A."/>
            <person name="Kalinowski J."/>
            <person name="Ruckert C."/>
        </authorList>
    </citation>
    <scope>NUCLEOTIDE SEQUENCE</scope>
    <source>
        <strain evidence="8">JCM 4988</strain>
    </source>
</reference>
<dbReference type="GO" id="GO:0000976">
    <property type="term" value="F:transcription cis-regulatory region binding"/>
    <property type="evidence" value="ECO:0007669"/>
    <property type="project" value="TreeGrafter"/>
</dbReference>
<dbReference type="GO" id="GO:0045892">
    <property type="term" value="P:negative regulation of DNA-templated transcription"/>
    <property type="evidence" value="ECO:0007669"/>
    <property type="project" value="InterPro"/>
</dbReference>
<protein>
    <submittedName>
        <fullName evidence="8">TetR family transcriptional regulator</fullName>
    </submittedName>
</protein>
<dbReference type="GO" id="GO:0003700">
    <property type="term" value="F:DNA-binding transcription factor activity"/>
    <property type="evidence" value="ECO:0007669"/>
    <property type="project" value="TreeGrafter"/>
</dbReference>
<evidence type="ECO:0000259" key="7">
    <source>
        <dbReference type="PROSITE" id="PS50977"/>
    </source>
</evidence>
<feature type="region of interest" description="Disordered" evidence="6">
    <location>
        <begin position="1"/>
        <end position="37"/>
    </location>
</feature>
<dbReference type="InterPro" id="IPR001647">
    <property type="entry name" value="HTH_TetR"/>
</dbReference>
<sequence>MAAATPDAPGAAPVPGSPAWWADRPEPRGAPRRGRPALDTDHIIATALRLVDEHGAQAFSLRMLADALGSGTATLYRHFASKDEILAHLVDRVLGEVDLSDLDALATWQEVLAAMAHRFYGALRRHPNAVPPLMAQVPVGPNGLAQRERVLHALLDRGVPVGLAARAFTAIGHYVIGFTAQQHGPTVASPDAAPQLASFYRRLDPTAYPAITRAAATLTSVPLIEEFRFGLDLLITGLERHAPRTPAPAGP</sequence>
<evidence type="ECO:0000256" key="1">
    <source>
        <dbReference type="ARBA" id="ARBA00022491"/>
    </source>
</evidence>
<dbReference type="AlphaFoldDB" id="A0A918V0R9"/>
<name>A0A918V0R9_9ACTN</name>
<accession>A0A918V0R9</accession>
<feature type="compositionally biased region" description="Low complexity" evidence="6">
    <location>
        <begin position="1"/>
        <end position="22"/>
    </location>
</feature>
<dbReference type="InterPro" id="IPR050109">
    <property type="entry name" value="HTH-type_TetR-like_transc_reg"/>
</dbReference>
<dbReference type="PANTHER" id="PTHR30055:SF151">
    <property type="entry name" value="TRANSCRIPTIONAL REGULATORY PROTEIN"/>
    <property type="match status" value="1"/>
</dbReference>
<dbReference type="Proteomes" id="UP000630936">
    <property type="component" value="Unassembled WGS sequence"/>
</dbReference>
<feature type="domain" description="HTH tetR-type" evidence="7">
    <location>
        <begin position="37"/>
        <end position="97"/>
    </location>
</feature>